<organism evidence="1 2">
    <name type="scientific">Aspergillus tubingensis (strain CBS 134.48)</name>
    <dbReference type="NCBI Taxonomy" id="767770"/>
    <lineage>
        <taxon>Eukaryota</taxon>
        <taxon>Fungi</taxon>
        <taxon>Dikarya</taxon>
        <taxon>Ascomycota</taxon>
        <taxon>Pezizomycotina</taxon>
        <taxon>Eurotiomycetes</taxon>
        <taxon>Eurotiomycetidae</taxon>
        <taxon>Eurotiales</taxon>
        <taxon>Aspergillaceae</taxon>
        <taxon>Aspergillus</taxon>
        <taxon>Aspergillus subgen. Circumdati</taxon>
    </lineage>
</organism>
<name>A0A1L9MUW1_ASPTC</name>
<dbReference type="VEuPathDB" id="FungiDB:ASPTUDRAFT_785581"/>
<reference evidence="2" key="1">
    <citation type="journal article" date="2017" name="Genome Biol.">
        <title>Comparative genomics reveals high biological diversity and specific adaptations in the industrially and medically important fungal genus Aspergillus.</title>
        <authorList>
            <person name="de Vries R.P."/>
            <person name="Riley R."/>
            <person name="Wiebenga A."/>
            <person name="Aguilar-Osorio G."/>
            <person name="Amillis S."/>
            <person name="Uchima C.A."/>
            <person name="Anderluh G."/>
            <person name="Asadollahi M."/>
            <person name="Askin M."/>
            <person name="Barry K."/>
            <person name="Battaglia E."/>
            <person name="Bayram O."/>
            <person name="Benocci T."/>
            <person name="Braus-Stromeyer S.A."/>
            <person name="Caldana C."/>
            <person name="Canovas D."/>
            <person name="Cerqueira G.C."/>
            <person name="Chen F."/>
            <person name="Chen W."/>
            <person name="Choi C."/>
            <person name="Clum A."/>
            <person name="Dos Santos R.A."/>
            <person name="Damasio A.R."/>
            <person name="Diallinas G."/>
            <person name="Emri T."/>
            <person name="Fekete E."/>
            <person name="Flipphi M."/>
            <person name="Freyberg S."/>
            <person name="Gallo A."/>
            <person name="Gournas C."/>
            <person name="Habgood R."/>
            <person name="Hainaut M."/>
            <person name="Harispe M.L."/>
            <person name="Henrissat B."/>
            <person name="Hilden K.S."/>
            <person name="Hope R."/>
            <person name="Hossain A."/>
            <person name="Karabika E."/>
            <person name="Karaffa L."/>
            <person name="Karanyi Z."/>
            <person name="Krasevec N."/>
            <person name="Kuo A."/>
            <person name="Kusch H."/>
            <person name="LaButti K."/>
            <person name="Lagendijk E.L."/>
            <person name="Lapidus A."/>
            <person name="Levasseur A."/>
            <person name="Lindquist E."/>
            <person name="Lipzen A."/>
            <person name="Logrieco A.F."/>
            <person name="MacCabe A."/>
            <person name="Maekelae M.R."/>
            <person name="Malavazi I."/>
            <person name="Melin P."/>
            <person name="Meyer V."/>
            <person name="Mielnichuk N."/>
            <person name="Miskei M."/>
            <person name="Molnar A.P."/>
            <person name="Mule G."/>
            <person name="Ngan C.Y."/>
            <person name="Orejas M."/>
            <person name="Orosz E."/>
            <person name="Ouedraogo J.P."/>
            <person name="Overkamp K.M."/>
            <person name="Park H.-S."/>
            <person name="Perrone G."/>
            <person name="Piumi F."/>
            <person name="Punt P.J."/>
            <person name="Ram A.F."/>
            <person name="Ramon A."/>
            <person name="Rauscher S."/>
            <person name="Record E."/>
            <person name="Riano-Pachon D.M."/>
            <person name="Robert V."/>
            <person name="Roehrig J."/>
            <person name="Ruller R."/>
            <person name="Salamov A."/>
            <person name="Salih N.S."/>
            <person name="Samson R.A."/>
            <person name="Sandor E."/>
            <person name="Sanguinetti M."/>
            <person name="Schuetze T."/>
            <person name="Sepcic K."/>
            <person name="Shelest E."/>
            <person name="Sherlock G."/>
            <person name="Sophianopoulou V."/>
            <person name="Squina F.M."/>
            <person name="Sun H."/>
            <person name="Susca A."/>
            <person name="Todd R.B."/>
            <person name="Tsang A."/>
            <person name="Unkles S.E."/>
            <person name="van de Wiele N."/>
            <person name="van Rossen-Uffink D."/>
            <person name="Oliveira J.V."/>
            <person name="Vesth T.C."/>
            <person name="Visser J."/>
            <person name="Yu J.-H."/>
            <person name="Zhou M."/>
            <person name="Andersen M.R."/>
            <person name="Archer D.B."/>
            <person name="Baker S.E."/>
            <person name="Benoit I."/>
            <person name="Brakhage A.A."/>
            <person name="Braus G.H."/>
            <person name="Fischer R."/>
            <person name="Frisvad J.C."/>
            <person name="Goldman G.H."/>
            <person name="Houbraken J."/>
            <person name="Oakley B."/>
            <person name="Pocsi I."/>
            <person name="Scazzocchio C."/>
            <person name="Seiboth B."/>
            <person name="vanKuyk P.A."/>
            <person name="Wortman J."/>
            <person name="Dyer P.S."/>
            <person name="Grigoriev I.V."/>
        </authorList>
    </citation>
    <scope>NUCLEOTIDE SEQUENCE [LARGE SCALE GENOMIC DNA]</scope>
    <source>
        <strain evidence="2">CBS 134.48</strain>
    </source>
</reference>
<dbReference type="EMBL" id="KV878206">
    <property type="protein sequence ID" value="OJI80818.1"/>
    <property type="molecule type" value="Genomic_DNA"/>
</dbReference>
<protein>
    <submittedName>
        <fullName evidence="1">Uncharacterized protein</fullName>
    </submittedName>
</protein>
<proteinExistence type="predicted"/>
<dbReference type="Proteomes" id="UP000184304">
    <property type="component" value="Unassembled WGS sequence"/>
</dbReference>
<accession>A0A1L9MUW1</accession>
<keyword evidence="2" id="KW-1185">Reference proteome</keyword>
<dbReference type="AlphaFoldDB" id="A0A1L9MUW1"/>
<gene>
    <name evidence="1" type="ORF">ASPTUDRAFT_785581</name>
</gene>
<evidence type="ECO:0000313" key="2">
    <source>
        <dbReference type="Proteomes" id="UP000184304"/>
    </source>
</evidence>
<evidence type="ECO:0000313" key="1">
    <source>
        <dbReference type="EMBL" id="OJI80818.1"/>
    </source>
</evidence>
<sequence length="63" mass="7035">MKPFIESIDSMLLLEHSNSQIPLRIDRAYGLPSHCSTLCLPPTPTAEPMHSIFSTINQNLIIT</sequence>